<dbReference type="EMBL" id="FOBB01000002">
    <property type="protein sequence ID" value="SEL37451.1"/>
    <property type="molecule type" value="Genomic_DNA"/>
</dbReference>
<dbReference type="InterPro" id="IPR012489">
    <property type="entry name" value="NucleaseA_inhib-like"/>
</dbReference>
<keyword evidence="2" id="KW-1185">Reference proteome</keyword>
<gene>
    <name evidence="1" type="ORF">SAMN04488505_102133</name>
</gene>
<evidence type="ECO:0000313" key="2">
    <source>
        <dbReference type="Proteomes" id="UP000198984"/>
    </source>
</evidence>
<dbReference type="STRING" id="573321.SAMN04488505_102133"/>
<dbReference type="Gene3D" id="3.40.1460.10">
    <property type="entry name" value="Nuclease A inhibitor-like"/>
    <property type="match status" value="1"/>
</dbReference>
<accession>A0A1H7PNN9</accession>
<dbReference type="AlphaFoldDB" id="A0A1H7PNN9"/>
<reference evidence="1 2" key="1">
    <citation type="submission" date="2016-10" db="EMBL/GenBank/DDBJ databases">
        <authorList>
            <person name="de Groot N.N."/>
        </authorList>
    </citation>
    <scope>NUCLEOTIDE SEQUENCE [LARGE SCALE GENOMIC DNA]</scope>
    <source>
        <strain evidence="1 2">DSM 21039</strain>
    </source>
</reference>
<sequence>MDTISKISALTKDLLYYSESEHPFSVEQWELASLDELPAKIGSLTQTDPSQQRVIAHADFFHKMTRIVDPNDNPMIANAQKARELYQYLQEEFKTIQVIRVEGNSVIPIFIACMLPGGNCVVLRTTAIET</sequence>
<dbReference type="OrthoDB" id="674042at2"/>
<dbReference type="InterPro" id="IPR036587">
    <property type="entry name" value="NucleaseA_inhib-like_sf"/>
</dbReference>
<dbReference type="RefSeq" id="WP_089908840.1">
    <property type="nucleotide sequence ID" value="NZ_FOBB01000002.1"/>
</dbReference>
<dbReference type="SUPFAM" id="SSF82602">
    <property type="entry name" value="Nuclease A inhibitor (NuiA)"/>
    <property type="match status" value="1"/>
</dbReference>
<protein>
    <submittedName>
        <fullName evidence="1">Nuclease A inhibitor-like protein</fullName>
    </submittedName>
</protein>
<dbReference type="Pfam" id="PF07924">
    <property type="entry name" value="NuiA"/>
    <property type="match status" value="1"/>
</dbReference>
<evidence type="ECO:0000313" key="1">
    <source>
        <dbReference type="EMBL" id="SEL37451.1"/>
    </source>
</evidence>
<dbReference type="Proteomes" id="UP000198984">
    <property type="component" value="Unassembled WGS sequence"/>
</dbReference>
<name>A0A1H7PNN9_9BACT</name>
<organism evidence="1 2">
    <name type="scientific">Chitinophaga rupis</name>
    <dbReference type="NCBI Taxonomy" id="573321"/>
    <lineage>
        <taxon>Bacteria</taxon>
        <taxon>Pseudomonadati</taxon>
        <taxon>Bacteroidota</taxon>
        <taxon>Chitinophagia</taxon>
        <taxon>Chitinophagales</taxon>
        <taxon>Chitinophagaceae</taxon>
        <taxon>Chitinophaga</taxon>
    </lineage>
</organism>
<proteinExistence type="predicted"/>